<dbReference type="InterPro" id="IPR051525">
    <property type="entry name" value="DVL_RTFL_regulatory"/>
</dbReference>
<protein>
    <recommendedName>
        <fullName evidence="10">DEVIL-like protein</fullName>
    </recommendedName>
</protein>
<dbReference type="GO" id="GO:0005886">
    <property type="term" value="C:plasma membrane"/>
    <property type="evidence" value="ECO:0007669"/>
    <property type="project" value="UniProtKB-SubCell"/>
</dbReference>
<comment type="subcellular location">
    <subcellularLocation>
        <location evidence="1">Cell membrane</location>
        <topology evidence="1">Single-pass membrane protein</topology>
    </subcellularLocation>
</comment>
<comment type="caution">
    <text evidence="8">The sequence shown here is derived from an EMBL/GenBank/DDBJ whole genome shotgun (WGS) entry which is preliminary data.</text>
</comment>
<gene>
    <name evidence="8" type="ORF">ACJRO7_003978</name>
</gene>
<keyword evidence="6" id="KW-0472">Membrane</keyword>
<dbReference type="GO" id="GO:0048367">
    <property type="term" value="P:shoot system development"/>
    <property type="evidence" value="ECO:0007669"/>
    <property type="project" value="UniProtKB-ARBA"/>
</dbReference>
<evidence type="ECO:0000256" key="6">
    <source>
        <dbReference type="ARBA" id="ARBA00023136"/>
    </source>
</evidence>
<keyword evidence="3" id="KW-1003">Cell membrane</keyword>
<dbReference type="Proteomes" id="UP001634007">
    <property type="component" value="Unassembled WGS sequence"/>
</dbReference>
<dbReference type="PANTHER" id="PTHR33102">
    <property type="entry name" value="DVL19-RELATED-RELATED"/>
    <property type="match status" value="1"/>
</dbReference>
<keyword evidence="5" id="KW-1133">Transmembrane helix</keyword>
<evidence type="ECO:0000256" key="7">
    <source>
        <dbReference type="ARBA" id="ARBA00024340"/>
    </source>
</evidence>
<name>A0ABD3IYD6_EUCGL</name>
<evidence type="ECO:0000256" key="1">
    <source>
        <dbReference type="ARBA" id="ARBA00004162"/>
    </source>
</evidence>
<evidence type="ECO:0000313" key="8">
    <source>
        <dbReference type="EMBL" id="KAL3718954.1"/>
    </source>
</evidence>
<dbReference type="AlphaFoldDB" id="A0ABD3IYD6"/>
<evidence type="ECO:0000256" key="4">
    <source>
        <dbReference type="ARBA" id="ARBA00022692"/>
    </source>
</evidence>
<accession>A0ABD3IYD6</accession>
<sequence>MRQEMEGEEERSFCERRVASACRKFGRRCSRQVREQKARFYILRRCLTILLCWQRHELNDS</sequence>
<evidence type="ECO:0008006" key="10">
    <source>
        <dbReference type="Google" id="ProtNLM"/>
    </source>
</evidence>
<keyword evidence="2" id="KW-0217">Developmental protein</keyword>
<keyword evidence="9" id="KW-1185">Reference proteome</keyword>
<reference evidence="8 9" key="1">
    <citation type="submission" date="2024-11" db="EMBL/GenBank/DDBJ databases">
        <title>Chromosome-level genome assembly of Eucalyptus globulus Labill. provides insights into its genome evolution.</title>
        <authorList>
            <person name="Li X."/>
        </authorList>
    </citation>
    <scope>NUCLEOTIDE SEQUENCE [LARGE SCALE GENOMIC DNA]</scope>
    <source>
        <strain evidence="8">CL2024</strain>
        <tissue evidence="8">Fresh tender leaves</tissue>
    </source>
</reference>
<dbReference type="EMBL" id="JBJKBG010000010">
    <property type="protein sequence ID" value="KAL3718954.1"/>
    <property type="molecule type" value="Genomic_DNA"/>
</dbReference>
<dbReference type="InterPro" id="IPR012552">
    <property type="entry name" value="DVL"/>
</dbReference>
<comment type="similarity">
    <text evidence="7">Belongs to the DVL/RTFL small polypeptides family.</text>
</comment>
<keyword evidence="4" id="KW-0812">Transmembrane</keyword>
<evidence type="ECO:0000256" key="5">
    <source>
        <dbReference type="ARBA" id="ARBA00022989"/>
    </source>
</evidence>
<evidence type="ECO:0000256" key="3">
    <source>
        <dbReference type="ARBA" id="ARBA00022475"/>
    </source>
</evidence>
<evidence type="ECO:0000313" key="9">
    <source>
        <dbReference type="Proteomes" id="UP001634007"/>
    </source>
</evidence>
<evidence type="ECO:0000256" key="2">
    <source>
        <dbReference type="ARBA" id="ARBA00022473"/>
    </source>
</evidence>
<proteinExistence type="inferred from homology"/>
<dbReference type="Pfam" id="PF08137">
    <property type="entry name" value="DVL"/>
    <property type="match status" value="1"/>
</dbReference>
<organism evidence="8 9">
    <name type="scientific">Eucalyptus globulus</name>
    <name type="common">Tasmanian blue gum</name>
    <dbReference type="NCBI Taxonomy" id="34317"/>
    <lineage>
        <taxon>Eukaryota</taxon>
        <taxon>Viridiplantae</taxon>
        <taxon>Streptophyta</taxon>
        <taxon>Embryophyta</taxon>
        <taxon>Tracheophyta</taxon>
        <taxon>Spermatophyta</taxon>
        <taxon>Magnoliopsida</taxon>
        <taxon>eudicotyledons</taxon>
        <taxon>Gunneridae</taxon>
        <taxon>Pentapetalae</taxon>
        <taxon>rosids</taxon>
        <taxon>malvids</taxon>
        <taxon>Myrtales</taxon>
        <taxon>Myrtaceae</taxon>
        <taxon>Myrtoideae</taxon>
        <taxon>Eucalypteae</taxon>
        <taxon>Eucalyptus</taxon>
    </lineage>
</organism>